<evidence type="ECO:0000259" key="2">
    <source>
        <dbReference type="PROSITE" id="PS50195"/>
    </source>
</evidence>
<dbReference type="InterPro" id="IPR036871">
    <property type="entry name" value="PX_dom_sf"/>
</dbReference>
<sequence>GAAAASKRLGGGGGSDLSKLRSVSVDLNVDPSLQIDIPDALSERDKIKFTVHTKTTLPTFQSPEFSVTRQHEDFVWLHDTLIETTDYAGLIIPPAPTKPDFDGPREKMPKLGDGEGSMTKEEFAKMKQELEAEYLAVFKKTLSSHEVFLQRLSSHPVLSKDRNFHFFLEYDQDRSVRRKKYQRDVHWLFQKCGEKC</sequence>
<evidence type="ECO:0000313" key="3">
    <source>
        <dbReference type="Ensembl" id="ENSSSCP00040024731.1"/>
    </source>
</evidence>
<feature type="region of interest" description="Disordered" evidence="1">
    <location>
        <begin position="1"/>
        <end position="21"/>
    </location>
</feature>
<dbReference type="SUPFAM" id="SSF64268">
    <property type="entry name" value="PX domain"/>
    <property type="match status" value="1"/>
</dbReference>
<evidence type="ECO:0000256" key="1">
    <source>
        <dbReference type="SAM" id="MobiDB-lite"/>
    </source>
</evidence>
<accession>A0A8D1EQ38</accession>
<dbReference type="Pfam" id="PF00787">
    <property type="entry name" value="PX"/>
    <property type="match status" value="1"/>
</dbReference>
<dbReference type="PANTHER" id="PTHR45850">
    <property type="entry name" value="SORTING NEXIN FAMILY MEMBER"/>
    <property type="match status" value="1"/>
</dbReference>
<dbReference type="AlphaFoldDB" id="A0A8D1EQ38"/>
<dbReference type="FunFam" id="3.30.1520.10:FF:000001">
    <property type="entry name" value="Sorting nexin"/>
    <property type="match status" value="1"/>
</dbReference>
<organism evidence="3 4">
    <name type="scientific">Sus scrofa</name>
    <name type="common">Pig</name>
    <dbReference type="NCBI Taxonomy" id="9823"/>
    <lineage>
        <taxon>Eukaryota</taxon>
        <taxon>Metazoa</taxon>
        <taxon>Chordata</taxon>
        <taxon>Craniata</taxon>
        <taxon>Vertebrata</taxon>
        <taxon>Euteleostomi</taxon>
        <taxon>Mammalia</taxon>
        <taxon>Eutheria</taxon>
        <taxon>Laurasiatheria</taxon>
        <taxon>Artiodactyla</taxon>
        <taxon>Suina</taxon>
        <taxon>Suidae</taxon>
        <taxon>Sus</taxon>
    </lineage>
</organism>
<proteinExistence type="predicted"/>
<dbReference type="PROSITE" id="PS50195">
    <property type="entry name" value="PX"/>
    <property type="match status" value="1"/>
</dbReference>
<evidence type="ECO:0000313" key="4">
    <source>
        <dbReference type="Proteomes" id="UP000694722"/>
    </source>
</evidence>
<dbReference type="Proteomes" id="UP000694722">
    <property type="component" value="Unplaced"/>
</dbReference>
<name>A0A8D1EQ38_PIG</name>
<dbReference type="Gene3D" id="3.30.1520.10">
    <property type="entry name" value="Phox-like domain"/>
    <property type="match status" value="1"/>
</dbReference>
<protein>
    <recommendedName>
        <fullName evidence="2">PX domain-containing protein</fullName>
    </recommendedName>
</protein>
<dbReference type="InterPro" id="IPR001683">
    <property type="entry name" value="PX_dom"/>
</dbReference>
<feature type="domain" description="PX" evidence="2">
    <location>
        <begin position="27"/>
        <end position="174"/>
    </location>
</feature>
<dbReference type="PANTHER" id="PTHR45850:SF5">
    <property type="entry name" value="SORTING NEXIN-5"/>
    <property type="match status" value="1"/>
</dbReference>
<dbReference type="Ensembl" id="ENSSSCT00040059026.1">
    <property type="protein sequence ID" value="ENSSSCP00040024731.1"/>
    <property type="gene ID" value="ENSSSCG00040044045.1"/>
</dbReference>
<dbReference type="GO" id="GO:0035091">
    <property type="term" value="F:phosphatidylinositol binding"/>
    <property type="evidence" value="ECO:0007669"/>
    <property type="project" value="InterPro"/>
</dbReference>
<reference evidence="3" key="1">
    <citation type="submission" date="2025-08" db="UniProtKB">
        <authorList>
            <consortium name="Ensembl"/>
        </authorList>
    </citation>
    <scope>IDENTIFICATION</scope>
</reference>